<evidence type="ECO:0000256" key="7">
    <source>
        <dbReference type="ARBA" id="ARBA00022884"/>
    </source>
</evidence>
<dbReference type="EC" id="1.3.1.-" evidence="9"/>
<feature type="binding site" evidence="9">
    <location>
        <position position="68"/>
    </location>
    <ligand>
        <name>FMN</name>
        <dbReference type="ChEBI" id="CHEBI:58210"/>
    </ligand>
</feature>
<evidence type="ECO:0000256" key="8">
    <source>
        <dbReference type="ARBA" id="ARBA00023002"/>
    </source>
</evidence>
<proteinExistence type="inferred from homology"/>
<dbReference type="CDD" id="cd02801">
    <property type="entry name" value="DUS_like_FMN"/>
    <property type="match status" value="1"/>
</dbReference>
<dbReference type="PANTHER" id="PTHR11082:SF26">
    <property type="entry name" value="TRNA-DIHYDROURIDINE(16) SYNTHASE"/>
    <property type="match status" value="1"/>
</dbReference>
<organism evidence="12 13">
    <name type="scientific">Litoribrevibacter euphylliae</name>
    <dbReference type="NCBI Taxonomy" id="1834034"/>
    <lineage>
        <taxon>Bacteria</taxon>
        <taxon>Pseudomonadati</taxon>
        <taxon>Pseudomonadota</taxon>
        <taxon>Gammaproteobacteria</taxon>
        <taxon>Oceanospirillales</taxon>
        <taxon>Oceanospirillaceae</taxon>
        <taxon>Litoribrevibacter</taxon>
    </lineage>
</organism>
<comment type="caution">
    <text evidence="9">Lacks conserved residue(s) required for the propagation of feature annotation.</text>
</comment>
<evidence type="ECO:0000313" key="13">
    <source>
        <dbReference type="Proteomes" id="UP001595476"/>
    </source>
</evidence>
<feature type="site" description="Interacts with tRNA" evidence="9">
    <location>
        <position position="176"/>
    </location>
</feature>
<feature type="site" description="Interacts with tRNA; defines subfamily-specific binding signature" evidence="9">
    <location>
        <position position="35"/>
    </location>
</feature>
<dbReference type="EMBL" id="JBHRSZ010000002">
    <property type="protein sequence ID" value="MFC3150421.1"/>
    <property type="molecule type" value="Genomic_DNA"/>
</dbReference>
<keyword evidence="2 9" id="KW-0820">tRNA-binding</keyword>
<dbReference type="PANTHER" id="PTHR11082">
    <property type="entry name" value="TRNA-DIHYDROURIDINE SYNTHASE"/>
    <property type="match status" value="1"/>
</dbReference>
<evidence type="ECO:0000256" key="1">
    <source>
        <dbReference type="ARBA" id="ARBA00001917"/>
    </source>
</evidence>
<protein>
    <recommendedName>
        <fullName evidence="9">tRNA-dihydrouridine(16) synthase</fullName>
        <ecNumber evidence="9">1.3.1.-</ecNumber>
    </recommendedName>
    <alternativeName>
        <fullName evidence="9">U16-specific dihydrouridine synthase</fullName>
        <shortName evidence="9">U16-specific Dus</shortName>
    </alternativeName>
    <alternativeName>
        <fullName evidence="9">tRNA-dihydrouridine synthase C</fullName>
    </alternativeName>
</protein>
<feature type="binding site" evidence="9">
    <location>
        <position position="139"/>
    </location>
    <ligand>
        <name>FMN</name>
        <dbReference type="ChEBI" id="CHEBI:58210"/>
    </ligand>
</feature>
<evidence type="ECO:0000256" key="10">
    <source>
        <dbReference type="PIRNR" id="PIRNR006621"/>
    </source>
</evidence>
<keyword evidence="3 9" id="KW-0285">Flavoprotein</keyword>
<comment type="similarity">
    <text evidence="10">Belongs to the dus family.</text>
</comment>
<evidence type="ECO:0000256" key="5">
    <source>
        <dbReference type="ARBA" id="ARBA00022694"/>
    </source>
</evidence>
<dbReference type="Proteomes" id="UP001595476">
    <property type="component" value="Unassembled WGS sequence"/>
</dbReference>
<reference evidence="13" key="1">
    <citation type="journal article" date="2019" name="Int. J. Syst. Evol. Microbiol.">
        <title>The Global Catalogue of Microorganisms (GCM) 10K type strain sequencing project: providing services to taxonomists for standard genome sequencing and annotation.</title>
        <authorList>
            <consortium name="The Broad Institute Genomics Platform"/>
            <consortium name="The Broad Institute Genome Sequencing Center for Infectious Disease"/>
            <person name="Wu L."/>
            <person name="Ma J."/>
        </authorList>
    </citation>
    <scope>NUCLEOTIDE SEQUENCE [LARGE SCALE GENOMIC DNA]</scope>
    <source>
        <strain evidence="13">KCTC 52438</strain>
    </source>
</reference>
<feature type="site" description="Interacts with tRNA; defines subfamily-specific binding signature" evidence="9">
    <location>
        <position position="302"/>
    </location>
</feature>
<dbReference type="SUPFAM" id="SSF51395">
    <property type="entry name" value="FMN-linked oxidoreductases"/>
    <property type="match status" value="1"/>
</dbReference>
<dbReference type="Pfam" id="PF01207">
    <property type="entry name" value="Dus"/>
    <property type="match status" value="1"/>
</dbReference>
<evidence type="ECO:0000256" key="6">
    <source>
        <dbReference type="ARBA" id="ARBA00022857"/>
    </source>
</evidence>
<dbReference type="InterPro" id="IPR035587">
    <property type="entry name" value="DUS-like_FMN-bd"/>
</dbReference>
<feature type="site" description="Interacts with tRNA; defines subfamily-specific binding signature" evidence="9">
    <location>
        <position position="279"/>
    </location>
</feature>
<dbReference type="InterPro" id="IPR032886">
    <property type="entry name" value="DusC"/>
</dbReference>
<feature type="site" description="Interacts with tRNA" evidence="9">
    <location>
        <position position="95"/>
    </location>
</feature>
<comment type="caution">
    <text evidence="12">The sequence shown here is derived from an EMBL/GenBank/DDBJ whole genome shotgun (WGS) entry which is preliminary data.</text>
</comment>
<keyword evidence="7 9" id="KW-0694">RNA-binding</keyword>
<comment type="catalytic activity">
    <reaction evidence="9">
        <text>5,6-dihydrouridine(16) in tRNA + NADP(+) = uridine(16) in tRNA + NADPH + H(+)</text>
        <dbReference type="Rhea" id="RHEA:53376"/>
        <dbReference type="Rhea" id="RHEA-COMP:13543"/>
        <dbReference type="Rhea" id="RHEA-COMP:13544"/>
        <dbReference type="ChEBI" id="CHEBI:15378"/>
        <dbReference type="ChEBI" id="CHEBI:57783"/>
        <dbReference type="ChEBI" id="CHEBI:58349"/>
        <dbReference type="ChEBI" id="CHEBI:65315"/>
        <dbReference type="ChEBI" id="CHEBI:74443"/>
    </reaction>
</comment>
<evidence type="ECO:0000256" key="4">
    <source>
        <dbReference type="ARBA" id="ARBA00022643"/>
    </source>
</evidence>
<evidence type="ECO:0000259" key="11">
    <source>
        <dbReference type="Pfam" id="PF01207"/>
    </source>
</evidence>
<evidence type="ECO:0000256" key="2">
    <source>
        <dbReference type="ARBA" id="ARBA00022555"/>
    </source>
</evidence>
<dbReference type="InterPro" id="IPR001269">
    <property type="entry name" value="DUS_fam"/>
</dbReference>
<feature type="active site" description="Proton donor" evidence="9">
    <location>
        <position position="98"/>
    </location>
</feature>
<keyword evidence="5 9" id="KW-0819">tRNA processing</keyword>
<gene>
    <name evidence="9" type="primary">dusC</name>
    <name evidence="12" type="ORF">ACFOEK_05235</name>
</gene>
<evidence type="ECO:0000256" key="3">
    <source>
        <dbReference type="ARBA" id="ARBA00022630"/>
    </source>
</evidence>
<dbReference type="PIRSF" id="PIRSF006621">
    <property type="entry name" value="Dus"/>
    <property type="match status" value="1"/>
</dbReference>
<comment type="catalytic activity">
    <reaction evidence="9">
        <text>5,6-dihydrouridine(16) in tRNA + NAD(+) = uridine(16) in tRNA + NADH + H(+)</text>
        <dbReference type="Rhea" id="RHEA:53380"/>
        <dbReference type="Rhea" id="RHEA-COMP:13543"/>
        <dbReference type="Rhea" id="RHEA-COMP:13544"/>
        <dbReference type="ChEBI" id="CHEBI:15378"/>
        <dbReference type="ChEBI" id="CHEBI:57540"/>
        <dbReference type="ChEBI" id="CHEBI:57945"/>
        <dbReference type="ChEBI" id="CHEBI:65315"/>
        <dbReference type="ChEBI" id="CHEBI:74443"/>
    </reaction>
</comment>
<comment type="cofactor">
    <cofactor evidence="1 9 10">
        <name>FMN</name>
        <dbReference type="ChEBI" id="CHEBI:58210"/>
    </cofactor>
</comment>
<comment type="function">
    <text evidence="9">Catalyzes the synthesis of 5,6-dihydrouridine (D), a modified base found in the D-loop of most tRNAs, via the reduction of the C5-C6 double bond in target uridines. Specifically modifies U16 in tRNAs.</text>
</comment>
<dbReference type="InterPro" id="IPR042270">
    <property type="entry name" value="DusC_C"/>
</dbReference>
<dbReference type="InterPro" id="IPR013785">
    <property type="entry name" value="Aldolase_TIM"/>
</dbReference>
<evidence type="ECO:0000313" key="12">
    <source>
        <dbReference type="EMBL" id="MFC3150421.1"/>
    </source>
</evidence>
<dbReference type="HAMAP" id="MF_02043">
    <property type="entry name" value="DusC_subfam"/>
    <property type="match status" value="1"/>
</dbReference>
<keyword evidence="4 9" id="KW-0288">FMN</keyword>
<comment type="similarity">
    <text evidence="9">Belongs to the Dus family. DusC subfamily.</text>
</comment>
<dbReference type="Gene3D" id="3.20.20.70">
    <property type="entry name" value="Aldolase class I"/>
    <property type="match status" value="1"/>
</dbReference>
<dbReference type="RefSeq" id="WP_386717195.1">
    <property type="nucleotide sequence ID" value="NZ_JBHRSZ010000002.1"/>
</dbReference>
<accession>A0ABV7HCJ1</accession>
<keyword evidence="8 9" id="KW-0560">Oxidoreductase</keyword>
<keyword evidence="13" id="KW-1185">Reference proteome</keyword>
<keyword evidence="6 9" id="KW-0521">NADP</keyword>
<feature type="domain" description="DUS-like FMN-binding" evidence="11">
    <location>
        <begin position="4"/>
        <end position="284"/>
    </location>
</feature>
<feature type="binding site" evidence="9">
    <location>
        <begin position="223"/>
        <end position="224"/>
    </location>
    <ligand>
        <name>FMN</name>
        <dbReference type="ChEBI" id="CHEBI:58210"/>
    </ligand>
</feature>
<dbReference type="Gene3D" id="1.20.225.30">
    <property type="entry name" value="Dihydrouridine synthase, C-terminal recognition domain"/>
    <property type="match status" value="1"/>
</dbReference>
<sequence length="316" mass="35591">MRILLAPMEGVLDPPLREVLTRVGQFDFCVSEFIRITDQHLPAKVFYRLCPELHHNSQTRSGTDVKVQLLGNNPETLARSALKAIKLGSPGIDLNFGCPAKTVNKHKGGAVLLKEPNSIVEIISKVRQEVPRDFPVTAKMRLGWDCHKGSVDLAKQIEDAGANELVVHARTKVQGYKPPAHWHLLKEISDSLSIPVVANGDIWTLDDYKECINVSGCQDVMIGRGAIASPFLSRQIRDYQRGISTDKAPWQEIKPLLTEFYDACEPNGTPRHDVQITGRLKQWLHMLGWQYPEAKAIFDQVKRFKTRQEVFGVIDR</sequence>
<feature type="binding site" evidence="9">
    <location>
        <begin position="199"/>
        <end position="201"/>
    </location>
    <ligand>
        <name>FMN</name>
        <dbReference type="ChEBI" id="CHEBI:58210"/>
    </ligand>
</feature>
<dbReference type="InterPro" id="IPR018517">
    <property type="entry name" value="tRNA_hU_synthase_CS"/>
</dbReference>
<name>A0ABV7HCJ1_9GAMM</name>
<feature type="site" description="Interacts with tRNA; defines subfamily-specific binding signature" evidence="9">
    <location>
        <position position="281"/>
    </location>
</feature>
<dbReference type="PROSITE" id="PS01136">
    <property type="entry name" value="UPF0034"/>
    <property type="match status" value="1"/>
</dbReference>
<evidence type="ECO:0000256" key="9">
    <source>
        <dbReference type="HAMAP-Rule" id="MF_02043"/>
    </source>
</evidence>